<evidence type="ECO:0000313" key="2">
    <source>
        <dbReference type="Proteomes" id="UP001367676"/>
    </source>
</evidence>
<reference evidence="1 2" key="1">
    <citation type="submission" date="2024-03" db="EMBL/GenBank/DDBJ databases">
        <title>Adaptation during the transition from Ophiocordyceps entomopathogen to insect associate is accompanied by gene loss and intensified selection.</title>
        <authorList>
            <person name="Ward C.M."/>
            <person name="Onetto C.A."/>
            <person name="Borneman A.R."/>
        </authorList>
    </citation>
    <scope>NUCLEOTIDE SEQUENCE [LARGE SCALE GENOMIC DNA]</scope>
    <source>
        <strain evidence="1">AWRI1</strain>
        <tissue evidence="1">Single Adult Female</tissue>
    </source>
</reference>
<sequence length="539" mass="61906">MSVEESDMDSLLHNKRAIVRTLKTLKQYITNKFLKHQSEDVAHQINGFLGSFQEELKKLEETTNEILGVNDIKDLTPDKIEESEAKTKRAVSSLAAQSFDPLGFAAPIVIRAKILLQDLWREGKEWDEPIFPQIEKNFQDHHHKLRNLPKFKIQRLYFTEKVIKYELIGFSEASEKAYGAIIYMKIYCESKIGSIIVCSKSKVAPMKELTIPHIELLGTVLLTKLLVRVSKILRYNISSATAYCDSTIVLAWLKGPSSKYQTFVRNRVEYVTSEISIHQWNYVQTDENPADLLTRGLPVKSIINNSFWIHGPKWLIDKEKKESKIEIPKEIPKMRETCIVSVSEFQMDESLLVLHSNFYKTLRISSLVWKYISRLNQNLNKYESIDLKTQSMNIACHISQSGFFRTDISTLEKGELLSSKSSLRSLSPFVDAYGLLRVGGRLKNSNICYKTRHPIILLRKSILSEILVCHIHEKYFHTTRSFTLGFLQSRFWIHGGASRLVKKVIHNCVLCVRLKAETLTQFARHVVGILLIGIVLSCT</sequence>
<gene>
    <name evidence="1" type="ORF">V9T40_008573</name>
</gene>
<evidence type="ECO:0008006" key="3">
    <source>
        <dbReference type="Google" id="ProtNLM"/>
    </source>
</evidence>
<dbReference type="PANTHER" id="PTHR47331">
    <property type="entry name" value="PHD-TYPE DOMAIN-CONTAINING PROTEIN"/>
    <property type="match status" value="1"/>
</dbReference>
<organism evidence="1 2">
    <name type="scientific">Parthenolecanium corni</name>
    <dbReference type="NCBI Taxonomy" id="536013"/>
    <lineage>
        <taxon>Eukaryota</taxon>
        <taxon>Metazoa</taxon>
        <taxon>Ecdysozoa</taxon>
        <taxon>Arthropoda</taxon>
        <taxon>Hexapoda</taxon>
        <taxon>Insecta</taxon>
        <taxon>Pterygota</taxon>
        <taxon>Neoptera</taxon>
        <taxon>Paraneoptera</taxon>
        <taxon>Hemiptera</taxon>
        <taxon>Sternorrhyncha</taxon>
        <taxon>Coccoidea</taxon>
        <taxon>Coccidae</taxon>
        <taxon>Parthenolecanium</taxon>
    </lineage>
</organism>
<keyword evidence="2" id="KW-1185">Reference proteome</keyword>
<comment type="caution">
    <text evidence="1">The sequence shown here is derived from an EMBL/GenBank/DDBJ whole genome shotgun (WGS) entry which is preliminary data.</text>
</comment>
<dbReference type="AlphaFoldDB" id="A0AAN9TLY3"/>
<accession>A0AAN9TLY3</accession>
<dbReference type="InterPro" id="IPR008042">
    <property type="entry name" value="Retrotrans_Pao"/>
</dbReference>
<name>A0AAN9TLY3_9HEMI</name>
<proteinExistence type="predicted"/>
<dbReference type="Proteomes" id="UP001367676">
    <property type="component" value="Unassembled WGS sequence"/>
</dbReference>
<dbReference type="Pfam" id="PF05380">
    <property type="entry name" value="Peptidase_A17"/>
    <property type="match status" value="1"/>
</dbReference>
<dbReference type="EMBL" id="JBBCAQ010000010">
    <property type="protein sequence ID" value="KAK7601132.1"/>
    <property type="molecule type" value="Genomic_DNA"/>
</dbReference>
<dbReference type="PANTHER" id="PTHR47331:SF4">
    <property type="entry name" value="PEPTIDASE S1 DOMAIN-CONTAINING PROTEIN"/>
    <property type="match status" value="1"/>
</dbReference>
<protein>
    <recommendedName>
        <fullName evidence="3">Integrase zinc-binding domain-containing protein</fullName>
    </recommendedName>
</protein>
<evidence type="ECO:0000313" key="1">
    <source>
        <dbReference type="EMBL" id="KAK7601132.1"/>
    </source>
</evidence>